<dbReference type="InterPro" id="IPR020069">
    <property type="entry name" value="Ribosomal_bL9_C"/>
</dbReference>
<sequence>MMREARGPKRVRRRPRKSARPSSRRQEAPTMTATVPSSVAAAEAAQKEKEEKAEAKAKAEQPKAEVWYQKEGTARAAEPLWPDGCTFEMNYVTPWAVGYINPLKEDDEIIMLERHSVVPSHEEVTIKTKLEEMSIKIFLKFWIDDVTQPDGGHYSEAKPLGRINIKGLMPADVLKKRAKHARRKVKAHTSKEAKEALNFEQECQLKFKMSVRGFLEADLTCDPMSAKSAVKLVPRPKIPELRAGHWCKFMGKPFVVEAVHPPPVGTYDDNARIEVKVRALEEGLPQGWDEDSEREPGPDGERWPKGLFLDYGEREIDVPFDQLKHSQASSKGMSEEAKKKAEATKKRPVAVEDFVQIATNVYDVDANPEYKQFRYDVLGDEVDLEYVGVDKKFVAAQLKDWDAQVADELKNRDNKAAAEDEEEEEEEPKFLGLNPTWLTRRHVNAAEKFHIDEENKAAEREAQLRMANETKTKLEEVGVIEMAAKAEENGTLLEPIQKTALIDPMEEAIGEQLDHAILQMEQASALGEYPFEVGLGHGVVANMTLVVIKG</sequence>
<feature type="region of interest" description="Disordered" evidence="1">
    <location>
        <begin position="1"/>
        <end position="63"/>
    </location>
</feature>
<gene>
    <name evidence="3" type="ORF">FPAR1323_LOCUS1905</name>
</gene>
<protein>
    <recommendedName>
        <fullName evidence="2">Large ribosomal subunit protein bL9 C-terminal domain-containing protein</fullName>
    </recommendedName>
</protein>
<name>A0A7S2B4Y3_9STRA</name>
<dbReference type="Pfam" id="PF03948">
    <property type="entry name" value="Ribosomal_L9_C"/>
    <property type="match status" value="1"/>
</dbReference>
<feature type="region of interest" description="Disordered" evidence="1">
    <location>
        <begin position="284"/>
        <end position="303"/>
    </location>
</feature>
<feature type="compositionally biased region" description="Basic and acidic residues" evidence="1">
    <location>
        <begin position="294"/>
        <end position="303"/>
    </location>
</feature>
<dbReference type="AlphaFoldDB" id="A0A7S2B4Y3"/>
<evidence type="ECO:0000313" key="3">
    <source>
        <dbReference type="EMBL" id="CAD9386357.1"/>
    </source>
</evidence>
<dbReference type="EMBL" id="HBGT01003407">
    <property type="protein sequence ID" value="CAD9386357.1"/>
    <property type="molecule type" value="Transcribed_RNA"/>
</dbReference>
<evidence type="ECO:0000256" key="1">
    <source>
        <dbReference type="SAM" id="MobiDB-lite"/>
    </source>
</evidence>
<dbReference type="SUPFAM" id="SSF55653">
    <property type="entry name" value="Ribosomal protein L9 C-domain"/>
    <property type="match status" value="1"/>
</dbReference>
<dbReference type="InterPro" id="IPR036791">
    <property type="entry name" value="Ribosomal_bL9_C_sf"/>
</dbReference>
<reference evidence="3" key="1">
    <citation type="submission" date="2021-01" db="EMBL/GenBank/DDBJ databases">
        <authorList>
            <person name="Corre E."/>
            <person name="Pelletier E."/>
            <person name="Niang G."/>
            <person name="Scheremetjew M."/>
            <person name="Finn R."/>
            <person name="Kale V."/>
            <person name="Holt S."/>
            <person name="Cochrane G."/>
            <person name="Meng A."/>
            <person name="Brown T."/>
            <person name="Cohen L."/>
        </authorList>
    </citation>
    <scope>NUCLEOTIDE SEQUENCE</scope>
    <source>
        <strain evidence="3">RCC1693</strain>
    </source>
</reference>
<evidence type="ECO:0000259" key="2">
    <source>
        <dbReference type="Pfam" id="PF03948"/>
    </source>
</evidence>
<feature type="compositionally biased region" description="Basic and acidic residues" evidence="1">
    <location>
        <begin position="45"/>
        <end position="63"/>
    </location>
</feature>
<organism evidence="3">
    <name type="scientific">Florenciella parvula</name>
    <dbReference type="NCBI Taxonomy" id="236787"/>
    <lineage>
        <taxon>Eukaryota</taxon>
        <taxon>Sar</taxon>
        <taxon>Stramenopiles</taxon>
        <taxon>Ochrophyta</taxon>
        <taxon>Dictyochophyceae</taxon>
        <taxon>Florenciellales</taxon>
        <taxon>Florenciella</taxon>
    </lineage>
</organism>
<feature type="domain" description="Large ribosomal subunit protein bL9 C-terminal" evidence="2">
    <location>
        <begin position="467"/>
        <end position="548"/>
    </location>
</feature>
<dbReference type="Gene3D" id="3.10.430.100">
    <property type="entry name" value="Ribosomal protein L9, C-terminal domain"/>
    <property type="match status" value="1"/>
</dbReference>
<proteinExistence type="predicted"/>
<accession>A0A7S2B4Y3</accession>
<feature type="compositionally biased region" description="Basic residues" evidence="1">
    <location>
        <begin position="8"/>
        <end position="23"/>
    </location>
</feature>